<keyword evidence="3" id="KW-1185">Reference proteome</keyword>
<evidence type="ECO:0000313" key="3">
    <source>
        <dbReference type="Proteomes" id="UP001140949"/>
    </source>
</evidence>
<reference evidence="2" key="1">
    <citation type="journal article" date="2023" name="GigaByte">
        <title>Genome assembly of the bearded iris, Iris pallida Lam.</title>
        <authorList>
            <person name="Bruccoleri R.E."/>
            <person name="Oakeley E.J."/>
            <person name="Faust A.M.E."/>
            <person name="Altorfer M."/>
            <person name="Dessus-Babus S."/>
            <person name="Burckhardt D."/>
            <person name="Oertli M."/>
            <person name="Naumann U."/>
            <person name="Petersen F."/>
            <person name="Wong J."/>
        </authorList>
    </citation>
    <scope>NUCLEOTIDE SEQUENCE</scope>
    <source>
        <strain evidence="2">GSM-AAB239-AS_SAM_17_03QT</strain>
    </source>
</reference>
<reference evidence="2" key="2">
    <citation type="submission" date="2023-04" db="EMBL/GenBank/DDBJ databases">
        <authorList>
            <person name="Bruccoleri R.E."/>
            <person name="Oakeley E.J."/>
            <person name="Faust A.-M."/>
            <person name="Dessus-Babus S."/>
            <person name="Altorfer M."/>
            <person name="Burckhardt D."/>
            <person name="Oertli M."/>
            <person name="Naumann U."/>
            <person name="Petersen F."/>
            <person name="Wong J."/>
        </authorList>
    </citation>
    <scope>NUCLEOTIDE SEQUENCE</scope>
    <source>
        <strain evidence="2">GSM-AAB239-AS_SAM_17_03QT</strain>
        <tissue evidence="2">Leaf</tissue>
    </source>
</reference>
<evidence type="ECO:0000313" key="2">
    <source>
        <dbReference type="EMBL" id="KAJ6851432.1"/>
    </source>
</evidence>
<sequence>MGLAIYNKIIWVFSKSGRWHISNKSRSGGLKLSL</sequence>
<name>A0AAX6IDY7_IRIPA</name>
<gene>
    <name evidence="1" type="ORF">M6B38_246585</name>
    <name evidence="2" type="ORF">M6B38_258985</name>
</gene>
<comment type="caution">
    <text evidence="2">The sequence shown here is derived from an EMBL/GenBank/DDBJ whole genome shotgun (WGS) entry which is preliminary data.</text>
</comment>
<dbReference type="Proteomes" id="UP001140949">
    <property type="component" value="Unassembled WGS sequence"/>
</dbReference>
<proteinExistence type="predicted"/>
<accession>A0AAX6IDY7</accession>
<evidence type="ECO:0000313" key="1">
    <source>
        <dbReference type="EMBL" id="KAJ6791073.1"/>
    </source>
</evidence>
<dbReference type="EMBL" id="JANAVB010044723">
    <property type="protein sequence ID" value="KAJ6791073.1"/>
    <property type="molecule type" value="Genomic_DNA"/>
</dbReference>
<dbReference type="AlphaFoldDB" id="A0AAX6IDY7"/>
<dbReference type="EMBL" id="JANAVB010002199">
    <property type="protein sequence ID" value="KAJ6851432.1"/>
    <property type="molecule type" value="Genomic_DNA"/>
</dbReference>
<protein>
    <submittedName>
        <fullName evidence="2">Uncharacterized protein</fullName>
    </submittedName>
</protein>
<organism evidence="2 3">
    <name type="scientific">Iris pallida</name>
    <name type="common">Sweet iris</name>
    <dbReference type="NCBI Taxonomy" id="29817"/>
    <lineage>
        <taxon>Eukaryota</taxon>
        <taxon>Viridiplantae</taxon>
        <taxon>Streptophyta</taxon>
        <taxon>Embryophyta</taxon>
        <taxon>Tracheophyta</taxon>
        <taxon>Spermatophyta</taxon>
        <taxon>Magnoliopsida</taxon>
        <taxon>Liliopsida</taxon>
        <taxon>Asparagales</taxon>
        <taxon>Iridaceae</taxon>
        <taxon>Iridoideae</taxon>
        <taxon>Irideae</taxon>
        <taxon>Iris</taxon>
    </lineage>
</organism>